<evidence type="ECO:0000259" key="4">
    <source>
        <dbReference type="SMART" id="SM00967"/>
    </source>
</evidence>
<dbReference type="SMART" id="SM00967">
    <property type="entry name" value="SpoU_sub_bind"/>
    <property type="match status" value="1"/>
</dbReference>
<dbReference type="InterPro" id="IPR029028">
    <property type="entry name" value="Alpha/beta_knot_MTases"/>
</dbReference>
<protein>
    <submittedName>
        <fullName evidence="5">RNA methyltransferase</fullName>
    </submittedName>
</protein>
<gene>
    <name evidence="5" type="ORF">ISU10_18905</name>
</gene>
<evidence type="ECO:0000256" key="1">
    <source>
        <dbReference type="ARBA" id="ARBA00007228"/>
    </source>
</evidence>
<evidence type="ECO:0000313" key="5">
    <source>
        <dbReference type="EMBL" id="MBF4769845.1"/>
    </source>
</evidence>
<proteinExistence type="inferred from homology"/>
<dbReference type="GO" id="GO:0003723">
    <property type="term" value="F:RNA binding"/>
    <property type="evidence" value="ECO:0007669"/>
    <property type="project" value="InterPro"/>
</dbReference>
<sequence>MTTPSAPLTAGNARVKQARKLSRRSERSERRLFLADGPKAVEAALDVEGCVVEVFATLEATQRYSEWHGCVPAWTVVEDRALASLSDSVTPAGVVAVCRFLDVPLASVLEHVEATSRVDLIAICADVRDPGNAGTVIRTADAAGADVVVLAGSSVDLYNPKTVRASVGSLFHLPVVVEPGVRTAIDAARAAGLTILAADGHGEVSLDAAADILSRPTAWLFGNEARGLAPEIATLADHRVRIPIHGRAESLNLATASALCLYASASAHRR</sequence>
<dbReference type="RefSeq" id="WP_194698022.1">
    <property type="nucleotide sequence ID" value="NZ_JADKPO010000033.1"/>
</dbReference>
<evidence type="ECO:0000313" key="6">
    <source>
        <dbReference type="Proteomes" id="UP000660668"/>
    </source>
</evidence>
<dbReference type="PANTHER" id="PTHR43191:SF2">
    <property type="entry name" value="RRNA METHYLTRANSFERASE 3, MITOCHONDRIAL"/>
    <property type="match status" value="1"/>
</dbReference>
<dbReference type="InterPro" id="IPR051259">
    <property type="entry name" value="rRNA_Methyltransferase"/>
</dbReference>
<comment type="similarity">
    <text evidence="1">Belongs to the class IV-like SAM-binding methyltransferase superfamily. RNA methyltransferase TrmH family.</text>
</comment>
<feature type="domain" description="RNA 2-O ribose methyltransferase substrate binding" evidence="4">
    <location>
        <begin position="34"/>
        <end position="104"/>
    </location>
</feature>
<keyword evidence="6" id="KW-1185">Reference proteome</keyword>
<name>A0A930YR43_9ACTN</name>
<dbReference type="SUPFAM" id="SSF75217">
    <property type="entry name" value="alpha/beta knot"/>
    <property type="match status" value="1"/>
</dbReference>
<dbReference type="Gene3D" id="3.40.1280.10">
    <property type="match status" value="1"/>
</dbReference>
<dbReference type="GO" id="GO:0005737">
    <property type="term" value="C:cytoplasm"/>
    <property type="evidence" value="ECO:0007669"/>
    <property type="project" value="UniProtKB-ARBA"/>
</dbReference>
<dbReference type="AlphaFoldDB" id="A0A930YR43"/>
<dbReference type="GO" id="GO:0008173">
    <property type="term" value="F:RNA methyltransferase activity"/>
    <property type="evidence" value="ECO:0007669"/>
    <property type="project" value="InterPro"/>
</dbReference>
<reference evidence="5" key="1">
    <citation type="submission" date="2020-11" db="EMBL/GenBank/DDBJ databases">
        <title>Nocardioides cynanchi sp. nov., isolated from soil of rhizosphere of Cynanchum wilfordii.</title>
        <authorList>
            <person name="Lee J.-S."/>
            <person name="Suh M.K."/>
            <person name="Kim J.-S."/>
        </authorList>
    </citation>
    <scope>NUCLEOTIDE SEQUENCE</scope>
    <source>
        <strain evidence="5">KCTC 19276</strain>
    </source>
</reference>
<dbReference type="GO" id="GO:0032259">
    <property type="term" value="P:methylation"/>
    <property type="evidence" value="ECO:0007669"/>
    <property type="project" value="UniProtKB-KW"/>
</dbReference>
<dbReference type="Pfam" id="PF22435">
    <property type="entry name" value="MRM3-like_sub_bind"/>
    <property type="match status" value="1"/>
</dbReference>
<dbReference type="InterPro" id="IPR001537">
    <property type="entry name" value="SpoU_MeTrfase"/>
</dbReference>
<keyword evidence="2 5" id="KW-0489">Methyltransferase</keyword>
<evidence type="ECO:0000256" key="3">
    <source>
        <dbReference type="ARBA" id="ARBA00022679"/>
    </source>
</evidence>
<keyword evidence="3" id="KW-0808">Transferase</keyword>
<comment type="caution">
    <text evidence="5">The sequence shown here is derived from an EMBL/GenBank/DDBJ whole genome shotgun (WGS) entry which is preliminary data.</text>
</comment>
<dbReference type="CDD" id="cd18095">
    <property type="entry name" value="SpoU-like_rRNA-MTase"/>
    <property type="match status" value="1"/>
</dbReference>
<dbReference type="Pfam" id="PF00588">
    <property type="entry name" value="SpoU_methylase"/>
    <property type="match status" value="1"/>
</dbReference>
<dbReference type="Proteomes" id="UP000660668">
    <property type="component" value="Unassembled WGS sequence"/>
</dbReference>
<dbReference type="Gene3D" id="3.30.1330.30">
    <property type="match status" value="1"/>
</dbReference>
<accession>A0A930YR43</accession>
<evidence type="ECO:0000256" key="2">
    <source>
        <dbReference type="ARBA" id="ARBA00022603"/>
    </source>
</evidence>
<dbReference type="InterPro" id="IPR029026">
    <property type="entry name" value="tRNA_m1G_MTases_N"/>
</dbReference>
<dbReference type="InterPro" id="IPR013123">
    <property type="entry name" value="SpoU_subst-bd"/>
</dbReference>
<dbReference type="EMBL" id="JADKPO010000033">
    <property type="protein sequence ID" value="MBF4769845.1"/>
    <property type="molecule type" value="Genomic_DNA"/>
</dbReference>
<dbReference type="GO" id="GO:0006396">
    <property type="term" value="P:RNA processing"/>
    <property type="evidence" value="ECO:0007669"/>
    <property type="project" value="InterPro"/>
</dbReference>
<dbReference type="InterPro" id="IPR029064">
    <property type="entry name" value="Ribosomal_eL30-like_sf"/>
</dbReference>
<organism evidence="5 6">
    <name type="scientific">Nocardioides agariphilus</name>
    <dbReference type="NCBI Taxonomy" id="433664"/>
    <lineage>
        <taxon>Bacteria</taxon>
        <taxon>Bacillati</taxon>
        <taxon>Actinomycetota</taxon>
        <taxon>Actinomycetes</taxon>
        <taxon>Propionibacteriales</taxon>
        <taxon>Nocardioidaceae</taxon>
        <taxon>Nocardioides</taxon>
    </lineage>
</organism>
<dbReference type="PANTHER" id="PTHR43191">
    <property type="entry name" value="RRNA METHYLTRANSFERASE 3"/>
    <property type="match status" value="1"/>
</dbReference>
<dbReference type="SUPFAM" id="SSF55315">
    <property type="entry name" value="L30e-like"/>
    <property type="match status" value="1"/>
</dbReference>
<dbReference type="InterPro" id="IPR053888">
    <property type="entry name" value="MRM3-like_sub_bind"/>
</dbReference>